<keyword evidence="7" id="KW-0694">RNA-binding</keyword>
<evidence type="ECO:0000256" key="5">
    <source>
        <dbReference type="ARBA" id="ARBA00022801"/>
    </source>
</evidence>
<comment type="caution">
    <text evidence="9">The sequence shown here is derived from an EMBL/GenBank/DDBJ whole genome shotgun (WGS) entry which is preliminary data.</text>
</comment>
<evidence type="ECO:0000256" key="1">
    <source>
        <dbReference type="ARBA" id="ARBA00001946"/>
    </source>
</evidence>
<dbReference type="Proteomes" id="UP000563524">
    <property type="component" value="Unassembled WGS sequence"/>
</dbReference>
<evidence type="ECO:0000256" key="7">
    <source>
        <dbReference type="ARBA" id="ARBA00022884"/>
    </source>
</evidence>
<proteinExistence type="predicted"/>
<evidence type="ECO:0000256" key="2">
    <source>
        <dbReference type="ARBA" id="ARBA00022722"/>
    </source>
</evidence>
<protein>
    <submittedName>
        <fullName evidence="9">Ribonuclease G/E</fullName>
    </submittedName>
</protein>
<dbReference type="GO" id="GO:0004519">
    <property type="term" value="F:endonuclease activity"/>
    <property type="evidence" value="ECO:0007669"/>
    <property type="project" value="UniProtKB-KW"/>
</dbReference>
<dbReference type="RefSeq" id="WP_183818017.1">
    <property type="nucleotide sequence ID" value="NZ_JACHOB010000004.1"/>
</dbReference>
<keyword evidence="4" id="KW-0255">Endonuclease</keyword>
<dbReference type="GO" id="GO:0046872">
    <property type="term" value="F:metal ion binding"/>
    <property type="evidence" value="ECO:0007669"/>
    <property type="project" value="UniProtKB-KW"/>
</dbReference>
<keyword evidence="3" id="KW-0479">Metal-binding</keyword>
<organism evidence="9 10">
    <name type="scientific">Parvularcula dongshanensis</name>
    <dbReference type="NCBI Taxonomy" id="1173995"/>
    <lineage>
        <taxon>Bacteria</taxon>
        <taxon>Pseudomonadati</taxon>
        <taxon>Pseudomonadota</taxon>
        <taxon>Alphaproteobacteria</taxon>
        <taxon>Parvularculales</taxon>
        <taxon>Parvularculaceae</taxon>
        <taxon>Parvularcula</taxon>
    </lineage>
</organism>
<keyword evidence="2" id="KW-0540">Nuclease</keyword>
<feature type="domain" description="RNA-binding protein AU-1/Ribonuclease E/G" evidence="8">
    <location>
        <begin position="151"/>
        <end position="284"/>
    </location>
</feature>
<sequence length="414" mass="44132">MSVLLVDRTPIELRIGRVEDGAVTRLHHEYPSRGELRLGALVRARVERFEPRLGGAFCTVAGRDAFLPVPKGKPPARGSMMLASVRREAIGEKAAQIGLNAALHLPGITVFEGEDGFVFKPGPLTVPETEKASRREAAERMAKAVFAEGEEGVLGSPDPLIRSLMNVLDAGTREVHVTDPDLVPLLNETLAPLGIEVVAGNPRPLRSALDEAEEGALARTAPLPGGGRIVFDETEALTAIDVDLGRQDGRSKKGAAARATEDVFASLDRQSALRSLGGQIVLDLPRAAIRSPKIVRERLSKALSHGGRPSVPAVTGEGICVAIAPRSVPSLLERLTEASGGDVRPGRRLRSDVLAARAYRALEAALLADRSAQIRLTCAERAAPYLEASAPALAGRYGPRFRVEPAPMESFDVR</sequence>
<dbReference type="GO" id="GO:0016787">
    <property type="term" value="F:hydrolase activity"/>
    <property type="evidence" value="ECO:0007669"/>
    <property type="project" value="UniProtKB-KW"/>
</dbReference>
<name>A0A840I562_9PROT</name>
<evidence type="ECO:0000313" key="9">
    <source>
        <dbReference type="EMBL" id="MBB4659421.1"/>
    </source>
</evidence>
<dbReference type="GO" id="GO:0003723">
    <property type="term" value="F:RNA binding"/>
    <property type="evidence" value="ECO:0007669"/>
    <property type="project" value="UniProtKB-KW"/>
</dbReference>
<dbReference type="Pfam" id="PF10150">
    <property type="entry name" value="RNase_E_G"/>
    <property type="match status" value="1"/>
</dbReference>
<dbReference type="EMBL" id="JACHOB010000004">
    <property type="protein sequence ID" value="MBB4659421.1"/>
    <property type="molecule type" value="Genomic_DNA"/>
</dbReference>
<accession>A0A840I562</accession>
<dbReference type="InterPro" id="IPR019307">
    <property type="entry name" value="RNA-bd_AU-1/RNase_E/G"/>
</dbReference>
<gene>
    <name evidence="9" type="ORF">GGQ59_001958</name>
</gene>
<dbReference type="GO" id="GO:0005737">
    <property type="term" value="C:cytoplasm"/>
    <property type="evidence" value="ECO:0007669"/>
    <property type="project" value="TreeGrafter"/>
</dbReference>
<evidence type="ECO:0000256" key="6">
    <source>
        <dbReference type="ARBA" id="ARBA00022842"/>
    </source>
</evidence>
<evidence type="ECO:0000259" key="8">
    <source>
        <dbReference type="Pfam" id="PF10150"/>
    </source>
</evidence>
<evidence type="ECO:0000256" key="4">
    <source>
        <dbReference type="ARBA" id="ARBA00022759"/>
    </source>
</evidence>
<keyword evidence="10" id="KW-1185">Reference proteome</keyword>
<reference evidence="9 10" key="1">
    <citation type="submission" date="2020-08" db="EMBL/GenBank/DDBJ databases">
        <title>Genomic Encyclopedia of Type Strains, Phase IV (KMG-IV): sequencing the most valuable type-strain genomes for metagenomic binning, comparative biology and taxonomic classification.</title>
        <authorList>
            <person name="Goeker M."/>
        </authorList>
    </citation>
    <scope>NUCLEOTIDE SEQUENCE [LARGE SCALE GENOMIC DNA]</scope>
    <source>
        <strain evidence="9 10">DSM 102850</strain>
    </source>
</reference>
<dbReference type="PANTHER" id="PTHR30001:SF1">
    <property type="entry name" value="RIBONUCLEASE E_G-LIKE PROTEIN, CHLOROPLASTIC"/>
    <property type="match status" value="1"/>
</dbReference>
<evidence type="ECO:0000313" key="10">
    <source>
        <dbReference type="Proteomes" id="UP000563524"/>
    </source>
</evidence>
<keyword evidence="5" id="KW-0378">Hydrolase</keyword>
<evidence type="ECO:0000256" key="3">
    <source>
        <dbReference type="ARBA" id="ARBA00022723"/>
    </source>
</evidence>
<dbReference type="GO" id="GO:0006364">
    <property type="term" value="P:rRNA processing"/>
    <property type="evidence" value="ECO:0007669"/>
    <property type="project" value="TreeGrafter"/>
</dbReference>
<dbReference type="PANTHER" id="PTHR30001">
    <property type="entry name" value="RIBONUCLEASE"/>
    <property type="match status" value="1"/>
</dbReference>
<comment type="cofactor">
    <cofactor evidence="1">
        <name>Mg(2+)</name>
        <dbReference type="ChEBI" id="CHEBI:18420"/>
    </cofactor>
</comment>
<keyword evidence="6" id="KW-0460">Magnesium</keyword>
<dbReference type="AlphaFoldDB" id="A0A840I562"/>
<dbReference type="InterPro" id="IPR004659">
    <property type="entry name" value="RNase_E/G"/>
</dbReference>
<dbReference type="GO" id="GO:0004540">
    <property type="term" value="F:RNA nuclease activity"/>
    <property type="evidence" value="ECO:0007669"/>
    <property type="project" value="InterPro"/>
</dbReference>